<dbReference type="Proteomes" id="UP000008370">
    <property type="component" value="Unassembled WGS sequence"/>
</dbReference>
<name>K5WZN6_PHACS</name>
<accession>K5WZN6</accession>
<dbReference type="PANTHER" id="PTHR11559">
    <property type="entry name" value="CARBOXYLESTERASE"/>
    <property type="match status" value="1"/>
</dbReference>
<dbReference type="EMBL" id="JH930472">
    <property type="protein sequence ID" value="EKM55972.1"/>
    <property type="molecule type" value="Genomic_DNA"/>
</dbReference>
<feature type="signal peptide" evidence="1">
    <location>
        <begin position="1"/>
        <end position="21"/>
    </location>
</feature>
<proteinExistence type="predicted"/>
<protein>
    <recommendedName>
        <fullName evidence="2">Carboxylesterase type B domain-containing protein</fullName>
    </recommendedName>
</protein>
<keyword evidence="4" id="KW-1185">Reference proteome</keyword>
<feature type="domain" description="Carboxylesterase type B" evidence="2">
    <location>
        <begin position="29"/>
        <end position="522"/>
    </location>
</feature>
<evidence type="ECO:0000256" key="1">
    <source>
        <dbReference type="SAM" id="SignalP"/>
    </source>
</evidence>
<dbReference type="RefSeq" id="XP_007396277.1">
    <property type="nucleotide sequence ID" value="XM_007396215.1"/>
</dbReference>
<dbReference type="GeneID" id="18916710"/>
<dbReference type="InParanoid" id="K5WZN6"/>
<dbReference type="ESTHER" id="phacs-k5wzn6">
    <property type="family name" value="Fungal_carboxylesterase_lipase"/>
</dbReference>
<feature type="chain" id="PRO_5003885905" description="Carboxylesterase type B domain-containing protein" evidence="1">
    <location>
        <begin position="22"/>
        <end position="551"/>
    </location>
</feature>
<sequence>MLPSLRFTFILLGGHTLLASAIPAPRSPPSVTLDQGTFIGAPDGVTNMFLGMPFAQPPIGDLRFSLPVPNDPYNDTYDATSFGLACPQQVAPPPQQPFPSSIINNVTELLLETFGNTSTPSGEDCLNLNVWTPANITTGTQLPVVVWIFGGGFEADSPNSYDGSVIVSRSVEMNQPVVYVSINYRNTAFGFLASQEVKDAGVGNLGLRDQRQALRWVQKYISAFNGDPSRVTIWGASAGAISVSLQMLTNGGDTEGLFHGAFMESGSPIPVGDITHGQKYYDALVSETGCSGAADTLQCLREVPFDALMAAVNQSPSIDSLQSLDLAWMPRADGAFLPYGPQALVTQGSVASIPFVTGDVDDEGTAFSLYSLNVTTDDEVREYLTTYYLPDTASSQVDALMEVYPQDPAQGSPFDTGDLNQLSPQFKRLAAIQGDMVFQAPRRFFLANRSDKQTTYAFLSKRYKSLPGVGSMHGTDILNVYFDGDMTDYLVNFVNNLDPNGPGLLSWPTYSTSSPQLLTFLDGPVPLNITEDTFRADGMSLLTELMLANPI</sequence>
<evidence type="ECO:0000259" key="2">
    <source>
        <dbReference type="Pfam" id="PF00135"/>
    </source>
</evidence>
<evidence type="ECO:0000313" key="3">
    <source>
        <dbReference type="EMBL" id="EKM55972.1"/>
    </source>
</evidence>
<dbReference type="AlphaFoldDB" id="K5WZN6"/>
<reference evidence="3 4" key="1">
    <citation type="journal article" date="2012" name="BMC Genomics">
        <title>Comparative genomics of the white-rot fungi, Phanerochaete carnosa and P. chrysosporium, to elucidate the genetic basis of the distinct wood types they colonize.</title>
        <authorList>
            <person name="Suzuki H."/>
            <person name="MacDonald J."/>
            <person name="Syed K."/>
            <person name="Salamov A."/>
            <person name="Hori C."/>
            <person name="Aerts A."/>
            <person name="Henrissat B."/>
            <person name="Wiebenga A."/>
            <person name="vanKuyk P.A."/>
            <person name="Barry K."/>
            <person name="Lindquist E."/>
            <person name="LaButti K."/>
            <person name="Lapidus A."/>
            <person name="Lucas S."/>
            <person name="Coutinho P."/>
            <person name="Gong Y."/>
            <person name="Samejima M."/>
            <person name="Mahadevan R."/>
            <person name="Abou-Zaid M."/>
            <person name="de Vries R.P."/>
            <person name="Igarashi K."/>
            <person name="Yadav J.S."/>
            <person name="Grigoriev I.V."/>
            <person name="Master E.R."/>
        </authorList>
    </citation>
    <scope>NUCLEOTIDE SEQUENCE [LARGE SCALE GENOMIC DNA]</scope>
    <source>
        <strain evidence="3 4">HHB-10118-sp</strain>
    </source>
</reference>
<organism evidence="3 4">
    <name type="scientific">Phanerochaete carnosa (strain HHB-10118-sp)</name>
    <name type="common">White-rot fungus</name>
    <name type="synonym">Peniophora carnosa</name>
    <dbReference type="NCBI Taxonomy" id="650164"/>
    <lineage>
        <taxon>Eukaryota</taxon>
        <taxon>Fungi</taxon>
        <taxon>Dikarya</taxon>
        <taxon>Basidiomycota</taxon>
        <taxon>Agaricomycotina</taxon>
        <taxon>Agaricomycetes</taxon>
        <taxon>Polyporales</taxon>
        <taxon>Phanerochaetaceae</taxon>
        <taxon>Phanerochaete</taxon>
    </lineage>
</organism>
<dbReference type="InterPro" id="IPR002018">
    <property type="entry name" value="CarbesteraseB"/>
</dbReference>
<gene>
    <name evidence="3" type="ORF">PHACADRAFT_256969</name>
</gene>
<dbReference type="SUPFAM" id="SSF53474">
    <property type="entry name" value="alpha/beta-Hydrolases"/>
    <property type="match status" value="1"/>
</dbReference>
<keyword evidence="1" id="KW-0732">Signal</keyword>
<evidence type="ECO:0000313" key="4">
    <source>
        <dbReference type="Proteomes" id="UP000008370"/>
    </source>
</evidence>
<dbReference type="KEGG" id="pco:PHACADRAFT_256969"/>
<dbReference type="HOGENOM" id="CLU_006586_10_6_1"/>
<dbReference type="Pfam" id="PF00135">
    <property type="entry name" value="COesterase"/>
    <property type="match status" value="1"/>
</dbReference>
<dbReference type="OrthoDB" id="408631at2759"/>
<dbReference type="STRING" id="650164.K5WZN6"/>
<dbReference type="Gene3D" id="3.40.50.1820">
    <property type="entry name" value="alpha/beta hydrolase"/>
    <property type="match status" value="1"/>
</dbReference>
<dbReference type="InterPro" id="IPR050309">
    <property type="entry name" value="Type-B_Carboxylest/Lipase"/>
</dbReference>
<dbReference type="InterPro" id="IPR029058">
    <property type="entry name" value="AB_hydrolase_fold"/>
</dbReference>